<name>A0ABV0QQ82_9TELE</name>
<comment type="caution">
    <text evidence="1">The sequence shown here is derived from an EMBL/GenBank/DDBJ whole genome shotgun (WGS) entry which is preliminary data.</text>
</comment>
<sequence>MSMSRARNMLSTFKSMNKIKEFRYKCVILNINVDIKSPINMTLSRLVVVMERRLQNQVKNSPLELGEWYNKPIKTLWLDTEKVKSSKELNSPMLTDVHLKYFFLNSRKPSTMTQTLKGIYKEISRRTSLSERNINVRPSFN</sequence>
<evidence type="ECO:0000313" key="2">
    <source>
        <dbReference type="Proteomes" id="UP001434883"/>
    </source>
</evidence>
<protein>
    <submittedName>
        <fullName evidence="1">Uncharacterized protein</fullName>
    </submittedName>
</protein>
<dbReference type="Proteomes" id="UP001434883">
    <property type="component" value="Unassembled WGS sequence"/>
</dbReference>
<organism evidence="1 2">
    <name type="scientific">Xenoophorus captivus</name>
    <dbReference type="NCBI Taxonomy" id="1517983"/>
    <lineage>
        <taxon>Eukaryota</taxon>
        <taxon>Metazoa</taxon>
        <taxon>Chordata</taxon>
        <taxon>Craniata</taxon>
        <taxon>Vertebrata</taxon>
        <taxon>Euteleostomi</taxon>
        <taxon>Actinopterygii</taxon>
        <taxon>Neopterygii</taxon>
        <taxon>Teleostei</taxon>
        <taxon>Neoteleostei</taxon>
        <taxon>Acanthomorphata</taxon>
        <taxon>Ovalentaria</taxon>
        <taxon>Atherinomorphae</taxon>
        <taxon>Cyprinodontiformes</taxon>
        <taxon>Goodeidae</taxon>
        <taxon>Xenoophorus</taxon>
    </lineage>
</organism>
<reference evidence="1 2" key="1">
    <citation type="submission" date="2021-06" db="EMBL/GenBank/DDBJ databases">
        <authorList>
            <person name="Palmer J.M."/>
        </authorList>
    </citation>
    <scope>NUCLEOTIDE SEQUENCE [LARGE SCALE GENOMIC DNA]</scope>
    <source>
        <strain evidence="1 2">XC_2019</strain>
        <tissue evidence="1">Muscle</tissue>
    </source>
</reference>
<dbReference type="EMBL" id="JAHRIN010018462">
    <property type="protein sequence ID" value="MEQ2197984.1"/>
    <property type="molecule type" value="Genomic_DNA"/>
</dbReference>
<accession>A0ABV0QQ82</accession>
<proteinExistence type="predicted"/>
<gene>
    <name evidence="1" type="ORF">XENOCAPTIV_005990</name>
</gene>
<evidence type="ECO:0000313" key="1">
    <source>
        <dbReference type="EMBL" id="MEQ2197984.1"/>
    </source>
</evidence>
<keyword evidence="2" id="KW-1185">Reference proteome</keyword>